<dbReference type="AlphaFoldDB" id="A0A923MV52"/>
<name>A0A923MV52_9BURK</name>
<proteinExistence type="predicted"/>
<evidence type="ECO:0008006" key="4">
    <source>
        <dbReference type="Google" id="ProtNLM"/>
    </source>
</evidence>
<organism evidence="2 3">
    <name type="scientific">Ramlibacter cellulosilyticus</name>
    <dbReference type="NCBI Taxonomy" id="2764187"/>
    <lineage>
        <taxon>Bacteria</taxon>
        <taxon>Pseudomonadati</taxon>
        <taxon>Pseudomonadota</taxon>
        <taxon>Betaproteobacteria</taxon>
        <taxon>Burkholderiales</taxon>
        <taxon>Comamonadaceae</taxon>
        <taxon>Ramlibacter</taxon>
    </lineage>
</organism>
<gene>
    <name evidence="2" type="ORF">H8N03_21905</name>
</gene>
<keyword evidence="1" id="KW-1133">Transmembrane helix</keyword>
<feature type="transmembrane region" description="Helical" evidence="1">
    <location>
        <begin position="147"/>
        <end position="166"/>
    </location>
</feature>
<feature type="transmembrane region" description="Helical" evidence="1">
    <location>
        <begin position="110"/>
        <end position="141"/>
    </location>
</feature>
<dbReference type="RefSeq" id="WP_187078357.1">
    <property type="nucleotide sequence ID" value="NZ_JACORT010000011.1"/>
</dbReference>
<keyword evidence="1" id="KW-0472">Membrane</keyword>
<sequence length="400" mass="43178">MFYIGGFDPAGAARYHALYAGEAAEQQKLGQIALQVGPRRRVQGGGACWDIEAQEGACTVRTRYEYLPWDGIVRAHWTQRRLALVRDLVAASLYLVASGAARTLWRAHRVAALVLLLPFLLLCALVLLVPAAGTAAAALAWSWTQSAVLAALAGPVVAAAGAFLVLRRQMAWSADWLGRSLAFHVRQARGEVPELPDLLDRHADRIVQRLAESADDEVLVVGHSSGSILAVSVVARVLARWPADTRCAFSLLTLGQCIPVVGALPPAAAYRDELLAVGTSQRVAWIDFSAPPDGCCFPLVDPLAACGVQAGHPAGPRLLSPRFFRMFEPAEYAGLRRDKFTLHFQYLKAGRRADAYDFFSITAGARTLAARHAAAPGELFPDAIGSPVRTRREETREQGS</sequence>
<evidence type="ECO:0000256" key="1">
    <source>
        <dbReference type="SAM" id="Phobius"/>
    </source>
</evidence>
<evidence type="ECO:0000313" key="2">
    <source>
        <dbReference type="EMBL" id="MBC5785611.1"/>
    </source>
</evidence>
<keyword evidence="3" id="KW-1185">Reference proteome</keyword>
<dbReference type="EMBL" id="JACORT010000011">
    <property type="protein sequence ID" value="MBC5785611.1"/>
    <property type="molecule type" value="Genomic_DNA"/>
</dbReference>
<reference evidence="2" key="1">
    <citation type="submission" date="2020-08" db="EMBL/GenBank/DDBJ databases">
        <title>Ramlibacter sp. USB13 16S ribosomal RNA gene genome sequencing and assembly.</title>
        <authorList>
            <person name="Kang M."/>
        </authorList>
    </citation>
    <scope>NUCLEOTIDE SEQUENCE</scope>
    <source>
        <strain evidence="2">USB13</strain>
    </source>
</reference>
<dbReference type="Proteomes" id="UP000608513">
    <property type="component" value="Unassembled WGS sequence"/>
</dbReference>
<dbReference type="InterPro" id="IPR029058">
    <property type="entry name" value="AB_hydrolase_fold"/>
</dbReference>
<comment type="caution">
    <text evidence="2">The sequence shown here is derived from an EMBL/GenBank/DDBJ whole genome shotgun (WGS) entry which is preliminary data.</text>
</comment>
<dbReference type="SUPFAM" id="SSF53474">
    <property type="entry name" value="alpha/beta-Hydrolases"/>
    <property type="match status" value="1"/>
</dbReference>
<protein>
    <recommendedName>
        <fullName evidence="4">Fungal lipase-like domain-containing protein</fullName>
    </recommendedName>
</protein>
<keyword evidence="1" id="KW-0812">Transmembrane</keyword>
<evidence type="ECO:0000313" key="3">
    <source>
        <dbReference type="Proteomes" id="UP000608513"/>
    </source>
</evidence>
<accession>A0A923MV52</accession>